<protein>
    <submittedName>
        <fullName evidence="1">Uncharacterized protein</fullName>
    </submittedName>
</protein>
<reference evidence="1" key="1">
    <citation type="submission" date="2013-05" db="EMBL/GenBank/DDBJ databases">
        <title>Genome assembly of Cystobacter fuscus DSM 2262.</title>
        <authorList>
            <person name="Sharma G."/>
            <person name="Khatri I."/>
            <person name="Kaur C."/>
            <person name="Mayilraj S."/>
            <person name="Subramanian S."/>
        </authorList>
    </citation>
    <scope>NUCLEOTIDE SEQUENCE [LARGE SCALE GENOMIC DNA]</scope>
    <source>
        <strain evidence="1">DSM 2262</strain>
    </source>
</reference>
<dbReference type="RefSeq" id="WP_002626683.1">
    <property type="nucleotide sequence ID" value="NZ_ANAH02000009.1"/>
</dbReference>
<evidence type="ECO:0000313" key="1">
    <source>
        <dbReference type="EMBL" id="EPX61822.1"/>
    </source>
</evidence>
<comment type="caution">
    <text evidence="1">The sequence shown here is derived from an EMBL/GenBank/DDBJ whole genome shotgun (WGS) entry which is preliminary data.</text>
</comment>
<evidence type="ECO:0000313" key="2">
    <source>
        <dbReference type="Proteomes" id="UP000011682"/>
    </source>
</evidence>
<keyword evidence="2" id="KW-1185">Reference proteome</keyword>
<proteinExistence type="predicted"/>
<gene>
    <name evidence="1" type="ORF">D187_010441</name>
</gene>
<dbReference type="EMBL" id="ANAH02000009">
    <property type="protein sequence ID" value="EPX61822.1"/>
    <property type="molecule type" value="Genomic_DNA"/>
</dbReference>
<dbReference type="OrthoDB" id="5484783at2"/>
<sequence length="443" mass="50934">MKVLEMRDEDGLRLTFKGTVDSRAELERALESFLQSLETYAGEWMPDVVNGKRQRKYSRPSFWKALEERREGDSTALGLYRTKWPALEMRLWLWLPPRPPELDIRLKVKPLSFFAEAERCRQFVEMVRSWASHYPVTHAAAHSEDDAELAGEPRFGREMQTSIRDGFDKIYEVSWINVFGPKLVETVGRARMLSTPAWRVEELPNGSVLLVTWPTAADFASDEAREAQARAHVHLRPDLNFDTVLRALHGRSATLAPVEPRFQPDVAPVLHRVVEGVASHERQRKIAELNAWRPPEPDEWLPANSALPPDVDDPERARAHYSYLAELLVALLHSKVPSVFDASPESLTDVDFHFWQEEFPRVFEREHIDAHAVPAIGAYLGEVLVRHLGGQWIPRQKLEETQVLVGGRAWLPFVRASRYMRSCQSLLDFSLTQLYRVAERHRS</sequence>
<organism evidence="1 2">
    <name type="scientific">Cystobacter fuscus (strain ATCC 25194 / DSM 2262 / NBRC 100088 / M29)</name>
    <dbReference type="NCBI Taxonomy" id="1242864"/>
    <lineage>
        <taxon>Bacteria</taxon>
        <taxon>Pseudomonadati</taxon>
        <taxon>Myxococcota</taxon>
        <taxon>Myxococcia</taxon>
        <taxon>Myxococcales</taxon>
        <taxon>Cystobacterineae</taxon>
        <taxon>Archangiaceae</taxon>
        <taxon>Cystobacter</taxon>
    </lineage>
</organism>
<dbReference type="eggNOG" id="ENOG502ZMFK">
    <property type="taxonomic scope" value="Bacteria"/>
</dbReference>
<accession>S9PHC3</accession>
<name>S9PHC3_CYSF2</name>
<dbReference type="Proteomes" id="UP000011682">
    <property type="component" value="Unassembled WGS sequence"/>
</dbReference>
<dbReference type="AlphaFoldDB" id="S9PHC3"/>